<accession>A0A1H3PVN7</accession>
<dbReference type="PANTHER" id="PTHR38658:SF1">
    <property type="entry name" value="OXPP CYCLE PROTEIN OPCA-RELATED"/>
    <property type="match status" value="1"/>
</dbReference>
<dbReference type="EMBL" id="FNPZ01000002">
    <property type="protein sequence ID" value="SDZ05116.1"/>
    <property type="molecule type" value="Genomic_DNA"/>
</dbReference>
<dbReference type="AlphaFoldDB" id="A0A1H3PVN7"/>
<dbReference type="Pfam" id="PF20171">
    <property type="entry name" value="OpcA_G6PD_C"/>
    <property type="match status" value="1"/>
</dbReference>
<sequence>MIVDLPDTTTSKISKSLVKIREEGGAVALGRVLTLVIVTSLGEEEDAIEAANDASREHPMRVIVVSTDHENDGMNTGRGARLDAQIRVGGDAGASEVIVLRAYGAAASDQEGLVTGLLLSDAPVVVWWPGAAPENVSTSDLGRIATRRITDSSNQANPYEALLSRSKTYAPGDTDFAWTRLTLWRAQLAAVLDQPPYEPVTAVEVSGASDSPSTMLLAAWLRHQLKVSVKYGLAPRANGSSGIHGVILSRDAGPIELVREVPNVARLSQPNQPTHDLSLPRRNLRDCLAEELRRLDPDDLYGEVISQGLVELLEKNDGSARDAV</sequence>
<evidence type="ECO:0000259" key="1">
    <source>
        <dbReference type="Pfam" id="PF10128"/>
    </source>
</evidence>
<organism evidence="3 4">
    <name type="scientific">Herbiconiux ginsengi</name>
    <dbReference type="NCBI Taxonomy" id="381665"/>
    <lineage>
        <taxon>Bacteria</taxon>
        <taxon>Bacillati</taxon>
        <taxon>Actinomycetota</taxon>
        <taxon>Actinomycetes</taxon>
        <taxon>Micrococcales</taxon>
        <taxon>Microbacteriaceae</taxon>
        <taxon>Herbiconiux</taxon>
    </lineage>
</organism>
<keyword evidence="4" id="KW-1185">Reference proteome</keyword>
<dbReference type="OrthoDB" id="128564at2"/>
<dbReference type="STRING" id="381665.SAMN05216554_2133"/>
<protein>
    <submittedName>
        <fullName evidence="3">Glucose-6-phosphate dehydrogenase assembly protein OpcA</fullName>
    </submittedName>
</protein>
<dbReference type="InterPro" id="IPR004555">
    <property type="entry name" value="G6PDH_assembly_OpcA"/>
</dbReference>
<name>A0A1H3PVN7_9MICO</name>
<reference evidence="3 4" key="1">
    <citation type="submission" date="2016-10" db="EMBL/GenBank/DDBJ databases">
        <authorList>
            <person name="de Groot N.N."/>
        </authorList>
    </citation>
    <scope>NUCLEOTIDE SEQUENCE [LARGE SCALE GENOMIC DNA]</scope>
    <source>
        <strain evidence="3 4">CGMCC 4.3491</strain>
    </source>
</reference>
<dbReference type="RefSeq" id="WP_092552990.1">
    <property type="nucleotide sequence ID" value="NZ_FNPZ01000002.1"/>
</dbReference>
<evidence type="ECO:0000313" key="4">
    <source>
        <dbReference type="Proteomes" id="UP000198891"/>
    </source>
</evidence>
<dbReference type="PANTHER" id="PTHR38658">
    <property type="entry name" value="OXPP CYCLE PROTEIN OPCA-RELATED"/>
    <property type="match status" value="1"/>
</dbReference>
<feature type="domain" description="Glucose-6-phosphate dehydrogenase assembly protein OpcA C-terminal" evidence="2">
    <location>
        <begin position="171"/>
        <end position="304"/>
    </location>
</feature>
<dbReference type="Pfam" id="PF10128">
    <property type="entry name" value="OpcA_G6PD_assem"/>
    <property type="match status" value="1"/>
</dbReference>
<evidence type="ECO:0000313" key="3">
    <source>
        <dbReference type="EMBL" id="SDZ05116.1"/>
    </source>
</evidence>
<feature type="domain" description="Glucose-6-phosphate dehydrogenase assembly protein OpcA N-terminal" evidence="1">
    <location>
        <begin position="51"/>
        <end position="166"/>
    </location>
</feature>
<dbReference type="Proteomes" id="UP000198891">
    <property type="component" value="Unassembled WGS sequence"/>
</dbReference>
<dbReference type="InterPro" id="IPR046802">
    <property type="entry name" value="OpcA_G6PD_C"/>
</dbReference>
<dbReference type="InterPro" id="IPR046801">
    <property type="entry name" value="OpcA_G6PD_N"/>
</dbReference>
<gene>
    <name evidence="3" type="ORF">SAMN05216554_2133</name>
</gene>
<evidence type="ECO:0000259" key="2">
    <source>
        <dbReference type="Pfam" id="PF20171"/>
    </source>
</evidence>
<proteinExistence type="predicted"/>